<reference evidence="3" key="1">
    <citation type="submission" date="2016-10" db="EMBL/GenBank/DDBJ databases">
        <authorList>
            <person name="Varghese N."/>
            <person name="Submissions S."/>
        </authorList>
    </citation>
    <scope>NUCLEOTIDE SEQUENCE [LARGE SCALE GENOMIC DNA]</scope>
    <source>
        <strain evidence="3">ATCC 25963</strain>
    </source>
</reference>
<evidence type="ECO:0000313" key="3">
    <source>
        <dbReference type="Proteomes" id="UP000199400"/>
    </source>
</evidence>
<evidence type="ECO:0000259" key="1">
    <source>
        <dbReference type="Pfam" id="PF14028"/>
    </source>
</evidence>
<accession>A0A1I1UC54</accession>
<evidence type="ECO:0000313" key="2">
    <source>
        <dbReference type="EMBL" id="SFD68422.1"/>
    </source>
</evidence>
<proteinExistence type="predicted"/>
<dbReference type="NCBIfam" id="TIGR03891">
    <property type="entry name" value="thiopep_ocin"/>
    <property type="match status" value="1"/>
</dbReference>
<dbReference type="InterPro" id="IPR023809">
    <property type="entry name" value="Thiopep_bacteriocin_synth_dom"/>
</dbReference>
<dbReference type="Pfam" id="PF14028">
    <property type="entry name" value="Lant_dehydr_C"/>
    <property type="match status" value="1"/>
</dbReference>
<name>A0A1I1UC54_9BACT</name>
<dbReference type="AlphaFoldDB" id="A0A1I1UC54"/>
<feature type="domain" description="Thiopeptide-type bacteriocin biosynthesis" evidence="1">
    <location>
        <begin position="10"/>
        <end position="196"/>
    </location>
</feature>
<sequence length="246" mass="26757">MRRLDAVEPALRAAGTDSLWFVRKPPGLRIRCGGDLRPELRPVLEDILNVSRDAGDVVEWFYSAYEPEVYDLGGPGATAAAHRYFDADTRLYLARERLVALGAVSLSPATQCLAVLADLFVRTTGDHGEAWDVWCNLEQLYSGIEAPALTLAPASLAGLRRRADTAEAHLLDAHEAANRAYAAELDGLWRRGELLWGRRAILPAVAAFVWNRHAVPAATIAACVRAMVVACNPKRGLVGLAPDPVR</sequence>
<organism evidence="2 3">
    <name type="scientific">Nannocystis exedens</name>
    <dbReference type="NCBI Taxonomy" id="54"/>
    <lineage>
        <taxon>Bacteria</taxon>
        <taxon>Pseudomonadati</taxon>
        <taxon>Myxococcota</taxon>
        <taxon>Polyangia</taxon>
        <taxon>Nannocystales</taxon>
        <taxon>Nannocystaceae</taxon>
        <taxon>Nannocystis</taxon>
    </lineage>
</organism>
<protein>
    <submittedName>
        <fullName evidence="2">Thiopeptide-type bacteriocin biosynthesis domain-containing protein</fullName>
    </submittedName>
</protein>
<gene>
    <name evidence="2" type="ORF">SAMN02745121_01139</name>
</gene>
<dbReference type="EMBL" id="FOMX01000003">
    <property type="protein sequence ID" value="SFD68422.1"/>
    <property type="molecule type" value="Genomic_DNA"/>
</dbReference>
<keyword evidence="3" id="KW-1185">Reference proteome</keyword>
<dbReference type="Proteomes" id="UP000199400">
    <property type="component" value="Unassembled WGS sequence"/>
</dbReference>
<dbReference type="STRING" id="54.SAMN02745121_01139"/>